<keyword evidence="1" id="KW-0472">Membrane</keyword>
<proteinExistence type="predicted"/>
<dbReference type="PANTHER" id="PTHR35791">
    <property type="entry name" value="UPF0754 MEMBRANE PROTEIN YHEB"/>
    <property type="match status" value="1"/>
</dbReference>
<dbReference type="RefSeq" id="WP_368377191.1">
    <property type="nucleotide sequence ID" value="NZ_JBFRYB010000002.1"/>
</dbReference>
<dbReference type="EMBL" id="JBFRYB010000002">
    <property type="protein sequence ID" value="MEX1667077.1"/>
    <property type="molecule type" value="Genomic_DNA"/>
</dbReference>
<comment type="caution">
    <text evidence="2">The sequence shown here is derived from an EMBL/GenBank/DDBJ whole genome shotgun (WGS) entry which is preliminary data.</text>
</comment>
<feature type="transmembrane region" description="Helical" evidence="1">
    <location>
        <begin position="210"/>
        <end position="230"/>
    </location>
</feature>
<keyword evidence="1" id="KW-0812">Transmembrane</keyword>
<feature type="transmembrane region" description="Helical" evidence="1">
    <location>
        <begin position="6"/>
        <end position="26"/>
    </location>
</feature>
<evidence type="ECO:0000256" key="1">
    <source>
        <dbReference type="SAM" id="Phobius"/>
    </source>
</evidence>
<accession>A0ABV3U124</accession>
<keyword evidence="3" id="KW-1185">Reference proteome</keyword>
<gene>
    <name evidence="2" type="ORF">AB4875_16390</name>
</gene>
<reference evidence="2 3" key="1">
    <citation type="journal article" date="2011" name="Int. J. Syst. Evol. Microbiol.">
        <title>Zhongshania antarctica gen. nov., sp. nov. and Zhongshania guokunii sp. nov., gammaproteobacteria respectively isolated from coastal attached (fast) ice and surface seawater of the Antarctic.</title>
        <authorList>
            <person name="Li H.J."/>
            <person name="Zhang X.Y."/>
            <person name="Chen C.X."/>
            <person name="Zhang Y.J."/>
            <person name="Gao Z.M."/>
            <person name="Yu Y."/>
            <person name="Chen X.L."/>
            <person name="Chen B."/>
            <person name="Zhang Y.Z."/>
        </authorList>
    </citation>
    <scope>NUCLEOTIDE SEQUENCE [LARGE SCALE GENOMIC DNA]</scope>
    <source>
        <strain evidence="2 3">R06B22</strain>
    </source>
</reference>
<sequence length="402" mass="44683">MVIEPWLAYVAIPPITACVAWLTNWVGIKMLFFPVRFVGFWGIIGWQGIIPRLRVRLTRTLVGFSVAKIATPAEVLRALDESEVVNDLAALLTPQINDWVDEIIDEHGVKLWQVAPQGIRNKVYEKVRENVPDLARAILKELEGRANSYLDIEQLAVDQVKDKPEFLNELFLECAGKEMDFVIRSGIYFGAPLGVIQALAWYFLPLPWVLPVFGVLAGAFTNWIALQLIAHPANPVKVGPFTVQGLYLKRQHEVSQLFGETFCKNFLNSKVLVESLWEGPHADEVHRMVRRHVRGAIDEHMLAKFIAWASLKDGGGGLIADKSVKMAFGGIMRTVGSAEVNAQLTQPISDLIGSRMRALPPREFQQLLLPAFNEDQVLVVLVGGILGGFLGFMQLVLLFGGG</sequence>
<feature type="transmembrane region" description="Helical" evidence="1">
    <location>
        <begin position="186"/>
        <end position="204"/>
    </location>
</feature>
<evidence type="ECO:0000313" key="2">
    <source>
        <dbReference type="EMBL" id="MEX1667077.1"/>
    </source>
</evidence>
<dbReference type="PANTHER" id="PTHR35791:SF1">
    <property type="entry name" value="UPF0754 MEMBRANE PROTEIN YHEB"/>
    <property type="match status" value="1"/>
</dbReference>
<dbReference type="Proteomes" id="UP001557484">
    <property type="component" value="Unassembled WGS sequence"/>
</dbReference>
<evidence type="ECO:0000313" key="3">
    <source>
        <dbReference type="Proteomes" id="UP001557484"/>
    </source>
</evidence>
<protein>
    <submittedName>
        <fullName evidence="2">DUF445 domain-containing protein</fullName>
    </submittedName>
</protein>
<name>A0ABV3U124_9GAMM</name>
<feature type="transmembrane region" description="Helical" evidence="1">
    <location>
        <begin position="377"/>
        <end position="399"/>
    </location>
</feature>
<keyword evidence="1" id="KW-1133">Transmembrane helix</keyword>
<organism evidence="2 3">
    <name type="scientific">Zhongshania arctica</name>
    <dbReference type="NCBI Taxonomy" id="3238302"/>
    <lineage>
        <taxon>Bacteria</taxon>
        <taxon>Pseudomonadati</taxon>
        <taxon>Pseudomonadota</taxon>
        <taxon>Gammaproteobacteria</taxon>
        <taxon>Cellvibrionales</taxon>
        <taxon>Spongiibacteraceae</taxon>
        <taxon>Zhongshania</taxon>
    </lineage>
</organism>